<feature type="region of interest" description="Disordered" evidence="1">
    <location>
        <begin position="115"/>
        <end position="145"/>
    </location>
</feature>
<dbReference type="Proteomes" id="UP001054945">
    <property type="component" value="Unassembled WGS sequence"/>
</dbReference>
<comment type="caution">
    <text evidence="2">The sequence shown here is derived from an EMBL/GenBank/DDBJ whole genome shotgun (WGS) entry which is preliminary data.</text>
</comment>
<feature type="compositionally biased region" description="Polar residues" evidence="1">
    <location>
        <begin position="127"/>
        <end position="138"/>
    </location>
</feature>
<evidence type="ECO:0000313" key="3">
    <source>
        <dbReference type="Proteomes" id="UP001054945"/>
    </source>
</evidence>
<evidence type="ECO:0000256" key="1">
    <source>
        <dbReference type="SAM" id="MobiDB-lite"/>
    </source>
</evidence>
<gene>
    <name evidence="2" type="ORF">CEXT_344191</name>
</gene>
<proteinExistence type="predicted"/>
<dbReference type="EMBL" id="BPLR01001020">
    <property type="protein sequence ID" value="GIY99195.1"/>
    <property type="molecule type" value="Genomic_DNA"/>
</dbReference>
<feature type="compositionally biased region" description="Basic and acidic residues" evidence="1">
    <location>
        <begin position="117"/>
        <end position="126"/>
    </location>
</feature>
<name>A0AAV4XZP0_CAEEX</name>
<accession>A0AAV4XZP0</accession>
<sequence>MNPECPNLDVSKANAHVGEGAEPSAYKRMSERIPKLWLISSSLDSTLPSFDKRLIFVEIHYSLCIFCHSILFNVDHPSVDSSVSTRSGVARVKNVHFLPAACGVMTPSHLPVVPQEEDARADEKQSSEFSANQWSPFQVRSPAAR</sequence>
<dbReference type="AlphaFoldDB" id="A0AAV4XZP0"/>
<reference evidence="2 3" key="1">
    <citation type="submission" date="2021-06" db="EMBL/GenBank/DDBJ databases">
        <title>Caerostris extrusa draft genome.</title>
        <authorList>
            <person name="Kono N."/>
            <person name="Arakawa K."/>
        </authorList>
    </citation>
    <scope>NUCLEOTIDE SEQUENCE [LARGE SCALE GENOMIC DNA]</scope>
</reference>
<keyword evidence="3" id="KW-1185">Reference proteome</keyword>
<evidence type="ECO:0000313" key="2">
    <source>
        <dbReference type="EMBL" id="GIY99195.1"/>
    </source>
</evidence>
<organism evidence="2 3">
    <name type="scientific">Caerostris extrusa</name>
    <name type="common">Bark spider</name>
    <name type="synonym">Caerostris bankana</name>
    <dbReference type="NCBI Taxonomy" id="172846"/>
    <lineage>
        <taxon>Eukaryota</taxon>
        <taxon>Metazoa</taxon>
        <taxon>Ecdysozoa</taxon>
        <taxon>Arthropoda</taxon>
        <taxon>Chelicerata</taxon>
        <taxon>Arachnida</taxon>
        <taxon>Araneae</taxon>
        <taxon>Araneomorphae</taxon>
        <taxon>Entelegynae</taxon>
        <taxon>Araneoidea</taxon>
        <taxon>Araneidae</taxon>
        <taxon>Caerostris</taxon>
    </lineage>
</organism>
<protein>
    <submittedName>
        <fullName evidence="2">Uncharacterized protein</fullName>
    </submittedName>
</protein>